<dbReference type="GO" id="GO:0005840">
    <property type="term" value="C:ribosome"/>
    <property type="evidence" value="ECO:0007669"/>
    <property type="project" value="UniProtKB-KW"/>
</dbReference>
<feature type="region of interest" description="Disordered" evidence="1">
    <location>
        <begin position="65"/>
        <end position="120"/>
    </location>
</feature>
<evidence type="ECO:0000313" key="4">
    <source>
        <dbReference type="Proteomes" id="UP000185487"/>
    </source>
</evidence>
<dbReference type="AlphaFoldDB" id="A0AAE8HR32"/>
<keyword evidence="2" id="KW-0687">Ribonucleoprotein</keyword>
<evidence type="ECO:0000256" key="1">
    <source>
        <dbReference type="SAM" id="MobiDB-lite"/>
    </source>
</evidence>
<reference evidence="3 5" key="2">
    <citation type="submission" date="2016-10" db="EMBL/GenBank/DDBJ databases">
        <authorList>
            <person name="Varghese N."/>
            <person name="Submissions S."/>
        </authorList>
    </citation>
    <scope>NUCLEOTIDE SEQUENCE [LARGE SCALE GENOMIC DNA]</scope>
    <source>
        <strain evidence="3 5">CBMB27</strain>
    </source>
</reference>
<proteinExistence type="predicted"/>
<dbReference type="Proteomes" id="UP000185487">
    <property type="component" value="Chromosome"/>
</dbReference>
<name>A0AAE8HR32_9HYPH</name>
<evidence type="ECO:0000313" key="3">
    <source>
        <dbReference type="EMBL" id="SFG80395.1"/>
    </source>
</evidence>
<dbReference type="EMBL" id="CP015367">
    <property type="protein sequence ID" value="APT29521.1"/>
    <property type="molecule type" value="Genomic_DNA"/>
</dbReference>
<accession>A0AAE8HR32</accession>
<organism evidence="3 5">
    <name type="scientific">Methylobacterium phyllosphaerae</name>
    <dbReference type="NCBI Taxonomy" id="418223"/>
    <lineage>
        <taxon>Bacteria</taxon>
        <taxon>Pseudomonadati</taxon>
        <taxon>Pseudomonadota</taxon>
        <taxon>Alphaproteobacteria</taxon>
        <taxon>Hyphomicrobiales</taxon>
        <taxon>Methylobacteriaceae</taxon>
        <taxon>Methylobacterium</taxon>
    </lineage>
</organism>
<evidence type="ECO:0000313" key="2">
    <source>
        <dbReference type="EMBL" id="APT29521.1"/>
    </source>
</evidence>
<evidence type="ECO:0000313" key="5">
    <source>
        <dbReference type="Proteomes" id="UP000199140"/>
    </source>
</evidence>
<dbReference type="RefSeq" id="WP_075379643.1">
    <property type="nucleotide sequence ID" value="NZ_CP015367.1"/>
</dbReference>
<dbReference type="Proteomes" id="UP000199140">
    <property type="component" value="Unassembled WGS sequence"/>
</dbReference>
<keyword evidence="2" id="KW-0689">Ribosomal protein</keyword>
<dbReference type="Pfam" id="PF11154">
    <property type="entry name" value="DUF2934"/>
    <property type="match status" value="1"/>
</dbReference>
<protein>
    <submittedName>
        <fullName evidence="2">60S ribosomal protein L22</fullName>
    </submittedName>
</protein>
<dbReference type="InterPro" id="IPR021327">
    <property type="entry name" value="DUF2934"/>
</dbReference>
<gene>
    <name evidence="2" type="ORF">MCBMB27_00230</name>
    <name evidence="3" type="ORF">SAMN05192567_108104</name>
</gene>
<dbReference type="KEGG" id="mphy:MCBMB27_00230"/>
<reference evidence="2 4" key="1">
    <citation type="submission" date="2016-04" db="EMBL/GenBank/DDBJ databases">
        <title>Complete genome sequencing and analysis of CBMB27, Methylobacterium phyllosphaerae isolated from leaf tissues of rice (Oryza sativa L.).</title>
        <authorList>
            <person name="Lee Y."/>
            <person name="Hwangbo K."/>
            <person name="Chung H."/>
            <person name="Yoo J."/>
            <person name="Kim K.Y."/>
            <person name="Sa T.M."/>
            <person name="Um Y."/>
            <person name="Madhaiyan M."/>
        </authorList>
    </citation>
    <scope>NUCLEOTIDE SEQUENCE [LARGE SCALE GENOMIC DNA]</scope>
    <source>
        <strain evidence="2 4">CBMB27</strain>
    </source>
</reference>
<dbReference type="EMBL" id="FOPK01000008">
    <property type="protein sequence ID" value="SFG80395.1"/>
    <property type="molecule type" value="Genomic_DNA"/>
</dbReference>
<keyword evidence="4" id="KW-1185">Reference proteome</keyword>
<sequence>MLISEHQVRECAYYIWENEGRIHGHAAAHWIRAEAELRANAMLAAGVASKTVEAPKAIKAAAAKTASAKPAAAKSAAAKSADAKPATTKSASAKPTAAKPTAAKPAAVKAAAKPVAPKTVRASKAAVTAGLAAKAKPARTAASMH</sequence>